<dbReference type="Gene3D" id="2.60.120.560">
    <property type="entry name" value="Exo-inulinase, domain 1"/>
    <property type="match status" value="1"/>
</dbReference>
<dbReference type="EMBL" id="BARV01037743">
    <property type="protein sequence ID" value="GAI53916.1"/>
    <property type="molecule type" value="Genomic_DNA"/>
</dbReference>
<reference evidence="2" key="1">
    <citation type="journal article" date="2014" name="Front. Microbiol.">
        <title>High frequency of phylogenetically diverse reductive dehalogenase-homologous genes in deep subseafloor sedimentary metagenomes.</title>
        <authorList>
            <person name="Kawai M."/>
            <person name="Futagami T."/>
            <person name="Toyoda A."/>
            <person name="Takaki Y."/>
            <person name="Nishi S."/>
            <person name="Hori S."/>
            <person name="Arai W."/>
            <person name="Tsubouchi T."/>
            <person name="Morono Y."/>
            <person name="Uchiyama I."/>
            <person name="Ito T."/>
            <person name="Fujiyama A."/>
            <person name="Inagaki F."/>
            <person name="Takami H."/>
        </authorList>
    </citation>
    <scope>NUCLEOTIDE SEQUENCE</scope>
    <source>
        <strain evidence="2">Expedition CK06-06</strain>
    </source>
</reference>
<evidence type="ECO:0000259" key="1">
    <source>
        <dbReference type="Pfam" id="PF06439"/>
    </source>
</evidence>
<dbReference type="InterPro" id="IPR010496">
    <property type="entry name" value="AL/BT2_dom"/>
</dbReference>
<gene>
    <name evidence="2" type="ORF">S06H3_58325</name>
</gene>
<name>X1QGH6_9ZZZZ</name>
<feature type="domain" description="3-keto-alpha-glucoside-1,2-lyase/3-keto-2-hydroxy-glucal hydratase" evidence="1">
    <location>
        <begin position="48"/>
        <end position="212"/>
    </location>
</feature>
<evidence type="ECO:0000313" key="2">
    <source>
        <dbReference type="EMBL" id="GAI53916.1"/>
    </source>
</evidence>
<dbReference type="AlphaFoldDB" id="X1QGH6"/>
<organism evidence="2">
    <name type="scientific">marine sediment metagenome</name>
    <dbReference type="NCBI Taxonomy" id="412755"/>
    <lineage>
        <taxon>unclassified sequences</taxon>
        <taxon>metagenomes</taxon>
        <taxon>ecological metagenomes</taxon>
    </lineage>
</organism>
<dbReference type="Pfam" id="PF06439">
    <property type="entry name" value="3keto-disac_hyd"/>
    <property type="match status" value="1"/>
</dbReference>
<accession>X1QGH6</accession>
<protein>
    <recommendedName>
        <fullName evidence="1">3-keto-alpha-glucoside-1,2-lyase/3-keto-2-hydroxy-glucal hydratase domain-containing protein</fullName>
    </recommendedName>
</protein>
<comment type="caution">
    <text evidence="2">The sequence shown here is derived from an EMBL/GenBank/DDBJ whole genome shotgun (WGS) entry which is preliminary data.</text>
</comment>
<dbReference type="GO" id="GO:0016787">
    <property type="term" value="F:hydrolase activity"/>
    <property type="evidence" value="ECO:0007669"/>
    <property type="project" value="InterPro"/>
</dbReference>
<feature type="non-terminal residue" evidence="2">
    <location>
        <position position="1"/>
    </location>
</feature>
<feature type="non-terminal residue" evidence="2">
    <location>
        <position position="213"/>
    </location>
</feature>
<sequence length="213" mass="23986">VERGIPIYVRGTEVRQKVIILTAVISLLCLQRAFAEQKVVPESSIEPGFVRIFNGKDLTGWDGDPRLWSVRDGAIRGQTTKENPAYGNTFCIWRGGKLKNFVLKIKFRIHNGNSGIQYRSHDLGKWRVGGYQAEVENKPGKVGFLYHERGRGWMVNVGDIMVVDKKGNKIVVGKVADRGALIKAGYYKNKGWNEYTIIARGSHLIHILNGYQT</sequence>
<proteinExistence type="predicted"/>